<dbReference type="PATRIC" id="fig|1365253.3.peg.3200"/>
<dbReference type="Proteomes" id="UP000076587">
    <property type="component" value="Unassembled WGS sequence"/>
</dbReference>
<evidence type="ECO:0000313" key="2">
    <source>
        <dbReference type="Proteomes" id="UP000076587"/>
    </source>
</evidence>
<name>A0A167B092_9GAMM</name>
<organism evidence="1 2">
    <name type="scientific">Pseudoalteromonas luteoviolacea NCIMB 1942</name>
    <dbReference type="NCBI Taxonomy" id="1365253"/>
    <lineage>
        <taxon>Bacteria</taxon>
        <taxon>Pseudomonadati</taxon>
        <taxon>Pseudomonadota</taxon>
        <taxon>Gammaproteobacteria</taxon>
        <taxon>Alteromonadales</taxon>
        <taxon>Pseudoalteromonadaceae</taxon>
        <taxon>Pseudoalteromonas</taxon>
    </lineage>
</organism>
<reference evidence="1 2" key="1">
    <citation type="submission" date="2013-07" db="EMBL/GenBank/DDBJ databases">
        <title>Comparative Genomic and Metabolomic Analysis of Twelve Strains of Pseudoalteromonas luteoviolacea.</title>
        <authorList>
            <person name="Vynne N.G."/>
            <person name="Mansson M."/>
            <person name="Gram L."/>
        </authorList>
    </citation>
    <scope>NUCLEOTIDE SEQUENCE [LARGE SCALE GENOMIC DNA]</scope>
    <source>
        <strain evidence="1 2">NCIMB 1942</strain>
    </source>
</reference>
<evidence type="ECO:0000313" key="1">
    <source>
        <dbReference type="EMBL" id="KZN46009.1"/>
    </source>
</evidence>
<proteinExistence type="predicted"/>
<dbReference type="EMBL" id="AUXT01000173">
    <property type="protein sequence ID" value="KZN46009.1"/>
    <property type="molecule type" value="Genomic_DNA"/>
</dbReference>
<accession>A0A167B092</accession>
<dbReference type="RefSeq" id="WP_063377732.1">
    <property type="nucleotide sequence ID" value="NZ_AUXT01000173.1"/>
</dbReference>
<protein>
    <submittedName>
        <fullName evidence="1">Uncharacterized protein</fullName>
    </submittedName>
</protein>
<sequence length="66" mass="7243">MHEKLQKMNELIEKAQSTSKFNAAKKERYAVGALTEAVSIQSEILYRLDSIELALGLGGEAYGEIG</sequence>
<gene>
    <name evidence="1" type="ORF">N482_13115</name>
</gene>
<comment type="caution">
    <text evidence="1">The sequence shown here is derived from an EMBL/GenBank/DDBJ whole genome shotgun (WGS) entry which is preliminary data.</text>
</comment>
<dbReference type="AlphaFoldDB" id="A0A167B092"/>